<dbReference type="InterPro" id="IPR001789">
    <property type="entry name" value="Sig_transdc_resp-reg_receiver"/>
</dbReference>
<evidence type="ECO:0000259" key="4">
    <source>
        <dbReference type="PROSITE" id="PS50110"/>
    </source>
</evidence>
<name>A0A951U5B8_9CYAN</name>
<dbReference type="PROSITE" id="PS50110">
    <property type="entry name" value="RESPONSE_REGULATORY"/>
    <property type="match status" value="1"/>
</dbReference>
<evidence type="ECO:0000313" key="6">
    <source>
        <dbReference type="Proteomes" id="UP000707356"/>
    </source>
</evidence>
<protein>
    <submittedName>
        <fullName evidence="5">Response regulator</fullName>
    </submittedName>
</protein>
<evidence type="ECO:0000313" key="5">
    <source>
        <dbReference type="EMBL" id="MBW4466709.1"/>
    </source>
</evidence>
<dbReference type="Gene3D" id="3.40.50.2300">
    <property type="match status" value="1"/>
</dbReference>
<dbReference type="PANTHER" id="PTHR44591">
    <property type="entry name" value="STRESS RESPONSE REGULATOR PROTEIN 1"/>
    <property type="match status" value="1"/>
</dbReference>
<reference evidence="5" key="2">
    <citation type="journal article" date="2022" name="Microbiol. Resour. Announc.">
        <title>Metagenome Sequencing to Explore Phylogenomics of Terrestrial Cyanobacteria.</title>
        <authorList>
            <person name="Ward R.D."/>
            <person name="Stajich J.E."/>
            <person name="Johansen J.R."/>
            <person name="Huntemann M."/>
            <person name="Clum A."/>
            <person name="Foster B."/>
            <person name="Foster B."/>
            <person name="Roux S."/>
            <person name="Palaniappan K."/>
            <person name="Varghese N."/>
            <person name="Mukherjee S."/>
            <person name="Reddy T.B.K."/>
            <person name="Daum C."/>
            <person name="Copeland A."/>
            <person name="Chen I.A."/>
            <person name="Ivanova N.N."/>
            <person name="Kyrpides N.C."/>
            <person name="Shapiro N."/>
            <person name="Eloe-Fadrosh E.A."/>
            <person name="Pietrasiak N."/>
        </authorList>
    </citation>
    <scope>NUCLEOTIDE SEQUENCE</scope>
    <source>
        <strain evidence="5">GSE-TBD4-15B</strain>
    </source>
</reference>
<evidence type="ECO:0000256" key="2">
    <source>
        <dbReference type="PROSITE-ProRule" id="PRU00169"/>
    </source>
</evidence>
<dbReference type="SMART" id="SM00448">
    <property type="entry name" value="REC"/>
    <property type="match status" value="1"/>
</dbReference>
<feature type="region of interest" description="Disordered" evidence="3">
    <location>
        <begin position="181"/>
        <end position="205"/>
    </location>
</feature>
<dbReference type="InterPro" id="IPR050595">
    <property type="entry name" value="Bact_response_regulator"/>
</dbReference>
<dbReference type="GO" id="GO:0000160">
    <property type="term" value="P:phosphorelay signal transduction system"/>
    <property type="evidence" value="ECO:0007669"/>
    <property type="project" value="InterPro"/>
</dbReference>
<proteinExistence type="predicted"/>
<reference evidence="5" key="1">
    <citation type="submission" date="2021-05" db="EMBL/GenBank/DDBJ databases">
        <authorList>
            <person name="Pietrasiak N."/>
            <person name="Ward R."/>
            <person name="Stajich J.E."/>
            <person name="Kurbessoian T."/>
        </authorList>
    </citation>
    <scope>NUCLEOTIDE SEQUENCE</scope>
    <source>
        <strain evidence="5">GSE-TBD4-15B</strain>
    </source>
</reference>
<evidence type="ECO:0000256" key="3">
    <source>
        <dbReference type="SAM" id="MobiDB-lite"/>
    </source>
</evidence>
<dbReference type="CDD" id="cd17574">
    <property type="entry name" value="REC_OmpR"/>
    <property type="match status" value="1"/>
</dbReference>
<dbReference type="EMBL" id="JAHHHV010000070">
    <property type="protein sequence ID" value="MBW4466709.1"/>
    <property type="molecule type" value="Genomic_DNA"/>
</dbReference>
<feature type="domain" description="Response regulatory" evidence="4">
    <location>
        <begin position="3"/>
        <end position="119"/>
    </location>
</feature>
<keyword evidence="1 2" id="KW-0597">Phosphoprotein</keyword>
<feature type="modified residue" description="4-aspartylphosphate" evidence="2">
    <location>
        <position position="52"/>
    </location>
</feature>
<feature type="compositionally biased region" description="Basic and acidic residues" evidence="3">
    <location>
        <begin position="181"/>
        <end position="204"/>
    </location>
</feature>
<gene>
    <name evidence="5" type="ORF">KME07_14895</name>
</gene>
<evidence type="ECO:0000256" key="1">
    <source>
        <dbReference type="ARBA" id="ARBA00022553"/>
    </source>
</evidence>
<organism evidence="5 6">
    <name type="scientific">Pegethrix bostrychoides GSE-TBD4-15B</name>
    <dbReference type="NCBI Taxonomy" id="2839662"/>
    <lineage>
        <taxon>Bacteria</taxon>
        <taxon>Bacillati</taxon>
        <taxon>Cyanobacteriota</taxon>
        <taxon>Cyanophyceae</taxon>
        <taxon>Oculatellales</taxon>
        <taxon>Oculatellaceae</taxon>
        <taxon>Pegethrix</taxon>
    </lineage>
</organism>
<dbReference type="InterPro" id="IPR011006">
    <property type="entry name" value="CheY-like_superfamily"/>
</dbReference>
<dbReference type="AlphaFoldDB" id="A0A951U5B8"/>
<dbReference type="SUPFAM" id="SSF52172">
    <property type="entry name" value="CheY-like"/>
    <property type="match status" value="1"/>
</dbReference>
<dbReference type="PANTHER" id="PTHR44591:SF3">
    <property type="entry name" value="RESPONSE REGULATORY DOMAIN-CONTAINING PROTEIN"/>
    <property type="match status" value="1"/>
</dbReference>
<accession>A0A951U5B8</accession>
<dbReference type="Pfam" id="PF00072">
    <property type="entry name" value="Response_reg"/>
    <property type="match status" value="1"/>
</dbReference>
<dbReference type="Proteomes" id="UP000707356">
    <property type="component" value="Unassembled WGS sequence"/>
</dbReference>
<sequence length="249" mass="27719">MTKILVIEDERATRTNIINFLEAEGFDTLVAENGRLGIQLAQSHLPDLIICDILMPELDGYDVLTTLQEETQTASIPFIFLTVTATEAGFQQSLDLGADDYLSKPITSEQLRKAIAVQLQKQAEQLDYPETDMATDSLSQPASPELQLLKAKDQLFNQLAQGVKPHLAKISRAAQALKQKTAREANREANNREASHETHQHLQELQEGTARVLALVNEITALHNMLTPENADLLLEQFNLADESERHSL</sequence>
<comment type="caution">
    <text evidence="5">The sequence shown here is derived from an EMBL/GenBank/DDBJ whole genome shotgun (WGS) entry which is preliminary data.</text>
</comment>